<gene>
    <name evidence="2" type="ORF">FNV43_RR24669</name>
</gene>
<sequence>MLKLAEVLALAGLHVTFLTIPFIHNRLIRHNDIETRFASYPDFLLKTVSVGLPEDHPRSGERKMELFISLNMVTRRLLKHMLATHQLGSNLSPSVSCIIADGTLAGFTTDIATEIQIPSFIFIPSVLALSGHALLFQISLKPESFLFEVISLIRN</sequence>
<dbReference type="GO" id="GO:0080043">
    <property type="term" value="F:quercetin 3-O-glucosyltransferase activity"/>
    <property type="evidence" value="ECO:0007669"/>
    <property type="project" value="TreeGrafter"/>
</dbReference>
<accession>A0A8K0DYJ3</accession>
<proteinExistence type="inferred from homology"/>
<dbReference type="PANTHER" id="PTHR11926">
    <property type="entry name" value="GLUCOSYL/GLUCURONOSYL TRANSFERASES"/>
    <property type="match status" value="1"/>
</dbReference>
<organism evidence="2 3">
    <name type="scientific">Rhamnella rubrinervis</name>
    <dbReference type="NCBI Taxonomy" id="2594499"/>
    <lineage>
        <taxon>Eukaryota</taxon>
        <taxon>Viridiplantae</taxon>
        <taxon>Streptophyta</taxon>
        <taxon>Embryophyta</taxon>
        <taxon>Tracheophyta</taxon>
        <taxon>Spermatophyta</taxon>
        <taxon>Magnoliopsida</taxon>
        <taxon>eudicotyledons</taxon>
        <taxon>Gunneridae</taxon>
        <taxon>Pentapetalae</taxon>
        <taxon>rosids</taxon>
        <taxon>fabids</taxon>
        <taxon>Rosales</taxon>
        <taxon>Rhamnaceae</taxon>
        <taxon>rhamnoid group</taxon>
        <taxon>Rhamneae</taxon>
        <taxon>Rhamnella</taxon>
    </lineage>
</organism>
<evidence type="ECO:0000256" key="1">
    <source>
        <dbReference type="ARBA" id="ARBA00009995"/>
    </source>
</evidence>
<dbReference type="OrthoDB" id="5835829at2759"/>
<comment type="caution">
    <text evidence="2">The sequence shown here is derived from an EMBL/GenBank/DDBJ whole genome shotgun (WGS) entry which is preliminary data.</text>
</comment>
<protein>
    <submittedName>
        <fullName evidence="2">Uncharacterized protein</fullName>
    </submittedName>
</protein>
<dbReference type="EMBL" id="VOIH02000011">
    <property type="protein sequence ID" value="KAF3433567.1"/>
    <property type="molecule type" value="Genomic_DNA"/>
</dbReference>
<comment type="similarity">
    <text evidence="1">Belongs to the UDP-glycosyltransferase family.</text>
</comment>
<evidence type="ECO:0000313" key="3">
    <source>
        <dbReference type="Proteomes" id="UP000796880"/>
    </source>
</evidence>
<dbReference type="PANTHER" id="PTHR11926:SF1392">
    <property type="entry name" value="GLYCOSYLTRANSFERASE"/>
    <property type="match status" value="1"/>
</dbReference>
<dbReference type="Proteomes" id="UP000796880">
    <property type="component" value="Unassembled WGS sequence"/>
</dbReference>
<evidence type="ECO:0000313" key="2">
    <source>
        <dbReference type="EMBL" id="KAF3433567.1"/>
    </source>
</evidence>
<dbReference type="SUPFAM" id="SSF53756">
    <property type="entry name" value="UDP-Glycosyltransferase/glycogen phosphorylase"/>
    <property type="match status" value="1"/>
</dbReference>
<dbReference type="AlphaFoldDB" id="A0A8K0DYJ3"/>
<keyword evidence="3" id="KW-1185">Reference proteome</keyword>
<dbReference type="Gene3D" id="3.40.50.2000">
    <property type="entry name" value="Glycogen Phosphorylase B"/>
    <property type="match status" value="1"/>
</dbReference>
<reference evidence="2" key="1">
    <citation type="submission" date="2020-03" db="EMBL/GenBank/DDBJ databases">
        <title>A high-quality chromosome-level genome assembly of a woody plant with both climbing and erect habits, Rhamnella rubrinervis.</title>
        <authorList>
            <person name="Lu Z."/>
            <person name="Yang Y."/>
            <person name="Zhu X."/>
            <person name="Sun Y."/>
        </authorList>
    </citation>
    <scope>NUCLEOTIDE SEQUENCE</scope>
    <source>
        <strain evidence="2">BYM</strain>
        <tissue evidence="2">Leaf</tissue>
    </source>
</reference>
<dbReference type="GO" id="GO:0080044">
    <property type="term" value="F:quercetin 7-O-glucosyltransferase activity"/>
    <property type="evidence" value="ECO:0007669"/>
    <property type="project" value="TreeGrafter"/>
</dbReference>
<name>A0A8K0DYJ3_9ROSA</name>